<organism evidence="3">
    <name type="scientific">Paenarthrobacter sp. AMU7</name>
    <dbReference type="NCBI Taxonomy" id="3162492"/>
    <lineage>
        <taxon>Bacteria</taxon>
        <taxon>Bacillati</taxon>
        <taxon>Actinomycetota</taxon>
        <taxon>Actinomycetes</taxon>
        <taxon>Micrococcales</taxon>
        <taxon>Micrococcaceae</taxon>
        <taxon>Paenarthrobacter</taxon>
    </lineage>
</organism>
<feature type="transmembrane region" description="Helical" evidence="2">
    <location>
        <begin position="93"/>
        <end position="114"/>
    </location>
</feature>
<dbReference type="AlphaFoldDB" id="A0AB39YPW5"/>
<accession>A0AB39YPW5</accession>
<evidence type="ECO:0000256" key="2">
    <source>
        <dbReference type="SAM" id="Phobius"/>
    </source>
</evidence>
<name>A0AB39YPW5_9MICC</name>
<protein>
    <submittedName>
        <fullName evidence="3">Uncharacterized protein</fullName>
    </submittedName>
</protein>
<evidence type="ECO:0000256" key="1">
    <source>
        <dbReference type="SAM" id="MobiDB-lite"/>
    </source>
</evidence>
<dbReference type="RefSeq" id="WP_369745241.1">
    <property type="nucleotide sequence ID" value="NZ_CP165735.1"/>
</dbReference>
<proteinExistence type="predicted"/>
<keyword evidence="2" id="KW-0812">Transmembrane</keyword>
<feature type="compositionally biased region" description="Pro residues" evidence="1">
    <location>
        <begin position="132"/>
        <end position="141"/>
    </location>
</feature>
<dbReference type="EMBL" id="CP165735">
    <property type="protein sequence ID" value="XDV70941.1"/>
    <property type="molecule type" value="Genomic_DNA"/>
</dbReference>
<evidence type="ECO:0000313" key="3">
    <source>
        <dbReference type="EMBL" id="XDV70941.1"/>
    </source>
</evidence>
<keyword evidence="2" id="KW-1133">Transmembrane helix</keyword>
<reference evidence="3" key="1">
    <citation type="submission" date="2024-07" db="EMBL/GenBank/DDBJ databases">
        <authorList>
            <person name="Li J."/>
            <person name="Wei H."/>
            <person name="Ma J."/>
        </authorList>
    </citation>
    <scope>NUCLEOTIDE SEQUENCE</scope>
    <source>
        <strain evidence="3">AMU7</strain>
    </source>
</reference>
<gene>
    <name evidence="3" type="ORF">ABQM86_18550</name>
</gene>
<keyword evidence="2" id="KW-0472">Membrane</keyword>
<feature type="region of interest" description="Disordered" evidence="1">
    <location>
        <begin position="121"/>
        <end position="141"/>
    </location>
</feature>
<sequence>MYKAQNIIPAAQDLAREWVSHAADGTSSQADAVVKWALTRINHADVPSVVHGVMLTLTGNKKAAKEAQRAAAKAVTRTTQALKRNSRQRAPRLSGWMIGLLIGAVAGAGAVLAWRMMVPPGEPEPVKQPEVPVQPPVPPVP</sequence>